<dbReference type="InterPro" id="IPR036389">
    <property type="entry name" value="RNase_III_sf"/>
</dbReference>
<dbReference type="EMBL" id="LLXE01000029">
    <property type="protein sequence ID" value="KUM65318.1"/>
    <property type="molecule type" value="Genomic_DNA"/>
</dbReference>
<dbReference type="CDD" id="cd00593">
    <property type="entry name" value="RIBOc"/>
    <property type="match status" value="1"/>
</dbReference>
<evidence type="ECO:0000313" key="3">
    <source>
        <dbReference type="Proteomes" id="UP000055045"/>
    </source>
</evidence>
<proteinExistence type="predicted"/>
<reference evidence="2 3" key="1">
    <citation type="submission" date="2015-10" db="EMBL/GenBank/DDBJ databases">
        <title>Genome sequencing of Penicillium freii.</title>
        <authorList>
            <person name="Nguyen H.D."/>
            <person name="Visagie C.M."/>
            <person name="Seifert K.A."/>
        </authorList>
    </citation>
    <scope>NUCLEOTIDE SEQUENCE [LARGE SCALE GENOMIC DNA]</scope>
    <source>
        <strain evidence="2 3">DAOM 242723</strain>
    </source>
</reference>
<sequence length="151" mass="16326">MVGRYILTHPLDEELQALEKKINHSFANGALLREALHVPSGWNGDGNKDIALIGDPILKLVIGISGRNKNKTKGEISNMIQQRASKANLAKRGVIHGIGKFIVKNPCQSDITRNVMATTMQAIVGAVYVDCNGKIPPCVTVMTALGLSWPE</sequence>
<dbReference type="STRING" id="48697.A0A117NRA6"/>
<dbReference type="SUPFAM" id="SSF69065">
    <property type="entry name" value="RNase III domain-like"/>
    <property type="match status" value="1"/>
</dbReference>
<evidence type="ECO:0000313" key="2">
    <source>
        <dbReference type="EMBL" id="KUM65318.1"/>
    </source>
</evidence>
<dbReference type="Gene3D" id="1.10.1520.10">
    <property type="entry name" value="Ribonuclease III domain"/>
    <property type="match status" value="1"/>
</dbReference>
<gene>
    <name evidence="2" type="ORF">ACN42_g1772</name>
</gene>
<dbReference type="GO" id="GO:0006396">
    <property type="term" value="P:RNA processing"/>
    <property type="evidence" value="ECO:0007669"/>
    <property type="project" value="InterPro"/>
</dbReference>
<dbReference type="PROSITE" id="PS50142">
    <property type="entry name" value="RNASE_3_2"/>
    <property type="match status" value="1"/>
</dbReference>
<dbReference type="Pfam" id="PF00636">
    <property type="entry name" value="Ribonuclease_3"/>
    <property type="match status" value="1"/>
</dbReference>
<name>A0A117NRA6_PENFR</name>
<evidence type="ECO:0000259" key="1">
    <source>
        <dbReference type="PROSITE" id="PS50142"/>
    </source>
</evidence>
<feature type="domain" description="RNase III" evidence="1">
    <location>
        <begin position="15"/>
        <end position="132"/>
    </location>
</feature>
<protein>
    <recommendedName>
        <fullName evidence="1">RNase III domain-containing protein</fullName>
    </recommendedName>
</protein>
<dbReference type="GO" id="GO:0004525">
    <property type="term" value="F:ribonuclease III activity"/>
    <property type="evidence" value="ECO:0007669"/>
    <property type="project" value="InterPro"/>
</dbReference>
<dbReference type="Proteomes" id="UP000055045">
    <property type="component" value="Unassembled WGS sequence"/>
</dbReference>
<dbReference type="AlphaFoldDB" id="A0A117NRA6"/>
<organism evidence="2 3">
    <name type="scientific">Penicillium freii</name>
    <dbReference type="NCBI Taxonomy" id="48697"/>
    <lineage>
        <taxon>Eukaryota</taxon>
        <taxon>Fungi</taxon>
        <taxon>Dikarya</taxon>
        <taxon>Ascomycota</taxon>
        <taxon>Pezizomycotina</taxon>
        <taxon>Eurotiomycetes</taxon>
        <taxon>Eurotiomycetidae</taxon>
        <taxon>Eurotiales</taxon>
        <taxon>Aspergillaceae</taxon>
        <taxon>Penicillium</taxon>
    </lineage>
</organism>
<dbReference type="InterPro" id="IPR000999">
    <property type="entry name" value="RNase_III_dom"/>
</dbReference>
<keyword evidence="3" id="KW-1185">Reference proteome</keyword>
<comment type="caution">
    <text evidence="2">The sequence shown here is derived from an EMBL/GenBank/DDBJ whole genome shotgun (WGS) entry which is preliminary data.</text>
</comment>
<accession>A0A117NRA6</accession>